<dbReference type="SFLD" id="SFLDS00003">
    <property type="entry name" value="Haloacid_Dehalogenase"/>
    <property type="match status" value="1"/>
</dbReference>
<dbReference type="InterPro" id="IPR006379">
    <property type="entry name" value="HAD-SF_hydro_IIB"/>
</dbReference>
<dbReference type="SFLD" id="SFLDG01144">
    <property type="entry name" value="C2.B.4:_PGP_Like"/>
    <property type="match status" value="1"/>
</dbReference>
<dbReference type="Gene3D" id="3.30.1240.10">
    <property type="match status" value="1"/>
</dbReference>
<dbReference type="Pfam" id="PF08282">
    <property type="entry name" value="Hydrolase_3"/>
    <property type="match status" value="1"/>
</dbReference>
<dbReference type="EC" id="3.1.3.-" evidence="1"/>
<dbReference type="GO" id="GO:0016787">
    <property type="term" value="F:hydrolase activity"/>
    <property type="evidence" value="ECO:0007669"/>
    <property type="project" value="UniProtKB-KW"/>
</dbReference>
<dbReference type="InterPro" id="IPR000150">
    <property type="entry name" value="Cof"/>
</dbReference>
<dbReference type="PROSITE" id="PS01229">
    <property type="entry name" value="COF_2"/>
    <property type="match status" value="1"/>
</dbReference>
<dbReference type="SUPFAM" id="SSF56784">
    <property type="entry name" value="HAD-like"/>
    <property type="match status" value="1"/>
</dbReference>
<accession>A0ABU4WEX7</accession>
<dbReference type="CDD" id="cd07516">
    <property type="entry name" value="HAD_Pase"/>
    <property type="match status" value="1"/>
</dbReference>
<dbReference type="Proteomes" id="UP001279681">
    <property type="component" value="Unassembled WGS sequence"/>
</dbReference>
<proteinExistence type="predicted"/>
<dbReference type="RefSeq" id="WP_320314309.1">
    <property type="nucleotide sequence ID" value="NZ_JAVIKH010000016.1"/>
</dbReference>
<comment type="caution">
    <text evidence="1">The sequence shown here is derived from an EMBL/GenBank/DDBJ whole genome shotgun (WGS) entry which is preliminary data.</text>
</comment>
<dbReference type="Gene3D" id="3.40.50.1000">
    <property type="entry name" value="HAD superfamily/HAD-like"/>
    <property type="match status" value="1"/>
</dbReference>
<protein>
    <submittedName>
        <fullName evidence="1">Cof-type HAD-IIB family hydrolase</fullName>
        <ecNumber evidence="1">3.1.3.-</ecNumber>
    </submittedName>
</protein>
<dbReference type="EMBL" id="JAVIKH010000016">
    <property type="protein sequence ID" value="MDX8336955.1"/>
    <property type="molecule type" value="Genomic_DNA"/>
</dbReference>
<gene>
    <name evidence="1" type="ORF">RFV38_10670</name>
</gene>
<dbReference type="NCBIfam" id="TIGR01484">
    <property type="entry name" value="HAD-SF-IIB"/>
    <property type="match status" value="1"/>
</dbReference>
<organism evidence="1 2">
    <name type="scientific">Candidatus Cetobacterium colombiensis</name>
    <dbReference type="NCBI Taxonomy" id="3073100"/>
    <lineage>
        <taxon>Bacteria</taxon>
        <taxon>Fusobacteriati</taxon>
        <taxon>Fusobacteriota</taxon>
        <taxon>Fusobacteriia</taxon>
        <taxon>Fusobacteriales</taxon>
        <taxon>Fusobacteriaceae</taxon>
        <taxon>Cetobacterium</taxon>
    </lineage>
</organism>
<evidence type="ECO:0000313" key="1">
    <source>
        <dbReference type="EMBL" id="MDX8336955.1"/>
    </source>
</evidence>
<sequence>MKAVALDLDGTLLNSRKEISKENKDILRKLVEKNVEILIVTGRPYPITKKIAQSLEIPVTIICYNGARVVDLNSDEVIYEKVLREEEVSKIIDFCKKNKRSLNLFQNDVWYVEDLESYSTKYYKNNSKLEARLKSFDSFDNLEMIKTIIIDENKILNEIERELKKILSDSVYFTYSQDKYLEILNKDVNKGITLKKVLENKGIEISECIAFGDAHNDLEMLELAGMGVAMGNAHEVLKSKVQYVTDTNDNNGVAKFLKQIYKI</sequence>
<keyword evidence="2" id="KW-1185">Reference proteome</keyword>
<dbReference type="SFLD" id="SFLDG01140">
    <property type="entry name" value="C2.B:_Phosphomannomutase_and_P"/>
    <property type="match status" value="1"/>
</dbReference>
<dbReference type="InterPro" id="IPR023214">
    <property type="entry name" value="HAD_sf"/>
</dbReference>
<dbReference type="InterPro" id="IPR036412">
    <property type="entry name" value="HAD-like_sf"/>
</dbReference>
<dbReference type="PANTHER" id="PTHR10000">
    <property type="entry name" value="PHOSPHOSERINE PHOSPHATASE"/>
    <property type="match status" value="1"/>
</dbReference>
<name>A0ABU4WEX7_9FUSO</name>
<keyword evidence="1" id="KW-0378">Hydrolase</keyword>
<evidence type="ECO:0000313" key="2">
    <source>
        <dbReference type="Proteomes" id="UP001279681"/>
    </source>
</evidence>
<dbReference type="PROSITE" id="PS01228">
    <property type="entry name" value="COF_1"/>
    <property type="match status" value="1"/>
</dbReference>
<reference evidence="2" key="1">
    <citation type="submission" date="2023-07" db="EMBL/GenBank/DDBJ databases">
        <authorList>
            <person name="Colorado M.A."/>
            <person name="Villamil L.M."/>
            <person name="Melo J.F."/>
            <person name="Rodriguez J.A."/>
            <person name="Ruiz R.Y."/>
        </authorList>
    </citation>
    <scope>NUCLEOTIDE SEQUENCE [LARGE SCALE GENOMIC DNA]</scope>
    <source>
        <strain evidence="2">C33</strain>
    </source>
</reference>
<dbReference type="PANTHER" id="PTHR10000:SF8">
    <property type="entry name" value="HAD SUPERFAMILY HYDROLASE-LIKE, TYPE 3"/>
    <property type="match status" value="1"/>
</dbReference>
<dbReference type="NCBIfam" id="TIGR00099">
    <property type="entry name" value="Cof-subfamily"/>
    <property type="match status" value="1"/>
</dbReference>